<evidence type="ECO:0000256" key="1">
    <source>
        <dbReference type="SAM" id="MobiDB-lite"/>
    </source>
</evidence>
<comment type="caution">
    <text evidence="2">The sequence shown here is derived from an EMBL/GenBank/DDBJ whole genome shotgun (WGS) entry which is preliminary data.</text>
</comment>
<evidence type="ECO:0000313" key="2">
    <source>
        <dbReference type="EMBL" id="KAG2187615.1"/>
    </source>
</evidence>
<accession>A0A8H7Q8Q3</accession>
<keyword evidence="3" id="KW-1185">Reference proteome</keyword>
<evidence type="ECO:0000313" key="3">
    <source>
        <dbReference type="Proteomes" id="UP000612746"/>
    </source>
</evidence>
<sequence length="396" mass="45551">MQTRFLQDKKSNNSMNGSPKSLSQHQLLPLLATLSSEEHQKILIDHNIISRQHPRKLDNLLKRLQKGDDQLSSTIDELVQVCVQITEQLRAKGDQLGVTQLSEHQLTNLSDEWQTLEQDFDTKAEEQQQSAQSMHDGLLGLVQQWKGSQNIENIVTTIIADQPSSVRLVMVDKKNYARLGLPPYKLGQKYLVFDSHNQEQIRQLLDQIGGDFSSIFAENARNNLERLDQSYRYQGDVSLRLQIRTLAQKLSPRSPIINNNYRTEIIRFATHNIPNFTPADWQWPDLVKVRHPYKPLLFGLYRTKQQKQSQIITLSVRKLCEHFRNIGCEFYSSIFESASLLFTSDAKVMSQEGREFANMSIALQIEQNRAILRNALISLHQLRQTLALEQQNPGPV</sequence>
<name>A0A8H7Q8Q3_9FUNG</name>
<gene>
    <name evidence="2" type="ORF">INT44_005304</name>
</gene>
<feature type="compositionally biased region" description="Basic and acidic residues" evidence="1">
    <location>
        <begin position="1"/>
        <end position="11"/>
    </location>
</feature>
<dbReference type="AlphaFoldDB" id="A0A8H7Q8Q3"/>
<feature type="compositionally biased region" description="Polar residues" evidence="1">
    <location>
        <begin position="12"/>
        <end position="22"/>
    </location>
</feature>
<feature type="region of interest" description="Disordered" evidence="1">
    <location>
        <begin position="1"/>
        <end position="22"/>
    </location>
</feature>
<proteinExistence type="predicted"/>
<protein>
    <submittedName>
        <fullName evidence="2">Uncharacterized protein</fullName>
    </submittedName>
</protein>
<reference evidence="2" key="1">
    <citation type="submission" date="2020-12" db="EMBL/GenBank/DDBJ databases">
        <title>Metabolic potential, ecology and presence of endohyphal bacteria is reflected in genomic diversity of Mucoromycotina.</title>
        <authorList>
            <person name="Muszewska A."/>
            <person name="Okrasinska A."/>
            <person name="Steczkiewicz K."/>
            <person name="Drgas O."/>
            <person name="Orlowska M."/>
            <person name="Perlinska-Lenart U."/>
            <person name="Aleksandrzak-Piekarczyk T."/>
            <person name="Szatraj K."/>
            <person name="Zielenkiewicz U."/>
            <person name="Pilsyk S."/>
            <person name="Malc E."/>
            <person name="Mieczkowski P."/>
            <person name="Kruszewska J.S."/>
            <person name="Biernat P."/>
            <person name="Pawlowska J."/>
        </authorList>
    </citation>
    <scope>NUCLEOTIDE SEQUENCE</scope>
    <source>
        <strain evidence="2">WA0000051536</strain>
    </source>
</reference>
<organism evidence="2 3">
    <name type="scientific">Umbelopsis vinacea</name>
    <dbReference type="NCBI Taxonomy" id="44442"/>
    <lineage>
        <taxon>Eukaryota</taxon>
        <taxon>Fungi</taxon>
        <taxon>Fungi incertae sedis</taxon>
        <taxon>Mucoromycota</taxon>
        <taxon>Mucoromycotina</taxon>
        <taxon>Umbelopsidomycetes</taxon>
        <taxon>Umbelopsidales</taxon>
        <taxon>Umbelopsidaceae</taxon>
        <taxon>Umbelopsis</taxon>
    </lineage>
</organism>
<dbReference type="EMBL" id="JAEPRA010000003">
    <property type="protein sequence ID" value="KAG2187615.1"/>
    <property type="molecule type" value="Genomic_DNA"/>
</dbReference>
<dbReference type="Proteomes" id="UP000612746">
    <property type="component" value="Unassembled WGS sequence"/>
</dbReference>
<dbReference type="OrthoDB" id="2357632at2759"/>